<evidence type="ECO:0000313" key="1">
    <source>
        <dbReference type="EMBL" id="GIG86712.1"/>
    </source>
</evidence>
<evidence type="ECO:0000313" key="2">
    <source>
        <dbReference type="Proteomes" id="UP000646749"/>
    </source>
</evidence>
<comment type="caution">
    <text evidence="1">The sequence shown here is derived from an EMBL/GenBank/DDBJ whole genome shotgun (WGS) entry which is preliminary data.</text>
</comment>
<name>A0ABQ4DW82_9ACTN</name>
<sequence length="156" mass="17628">MSTTQTSTDTPVRISAQRTVTKRLGHWTTSREFEVRAHRGVAILDLRSPRIPAGDIRITTDLEHATLTLLVPDDATIDDWDLRRSGRSRVTDPERPQVTGDRRIVLTGTLRHAEVRTRRSGLAVLTAMFSREYWGDLRRAHREGRPPSVADPAHFG</sequence>
<proteinExistence type="predicted"/>
<gene>
    <name evidence="1" type="ORF">Pen02_16480</name>
</gene>
<dbReference type="Proteomes" id="UP000646749">
    <property type="component" value="Unassembled WGS sequence"/>
</dbReference>
<dbReference type="RefSeq" id="WP_203865325.1">
    <property type="nucleotide sequence ID" value="NZ_BONW01000005.1"/>
</dbReference>
<organism evidence="1 2">
    <name type="scientific">Plantactinospora endophytica</name>
    <dbReference type="NCBI Taxonomy" id="673535"/>
    <lineage>
        <taxon>Bacteria</taxon>
        <taxon>Bacillati</taxon>
        <taxon>Actinomycetota</taxon>
        <taxon>Actinomycetes</taxon>
        <taxon>Micromonosporales</taxon>
        <taxon>Micromonosporaceae</taxon>
        <taxon>Plantactinospora</taxon>
    </lineage>
</organism>
<protein>
    <submittedName>
        <fullName evidence="1">Uncharacterized protein</fullName>
    </submittedName>
</protein>
<dbReference type="EMBL" id="BONW01000005">
    <property type="protein sequence ID" value="GIG86712.1"/>
    <property type="molecule type" value="Genomic_DNA"/>
</dbReference>
<reference evidence="1 2" key="1">
    <citation type="submission" date="2021-01" db="EMBL/GenBank/DDBJ databases">
        <title>Whole genome shotgun sequence of Plantactinospora endophytica NBRC 110450.</title>
        <authorList>
            <person name="Komaki H."/>
            <person name="Tamura T."/>
        </authorList>
    </citation>
    <scope>NUCLEOTIDE SEQUENCE [LARGE SCALE GENOMIC DNA]</scope>
    <source>
        <strain evidence="1 2">NBRC 110450</strain>
    </source>
</reference>
<accession>A0ABQ4DW82</accession>
<keyword evidence="2" id="KW-1185">Reference proteome</keyword>